<dbReference type="InterPro" id="IPR000524">
    <property type="entry name" value="Tscrpt_reg_HTH_GntR"/>
</dbReference>
<dbReference type="SMART" id="SM00345">
    <property type="entry name" value="HTH_GNTR"/>
    <property type="match status" value="1"/>
</dbReference>
<dbReference type="InterPro" id="IPR008920">
    <property type="entry name" value="TF_FadR/GntR_C"/>
</dbReference>
<dbReference type="Proteomes" id="UP000182740">
    <property type="component" value="Unassembled WGS sequence"/>
</dbReference>
<evidence type="ECO:0000313" key="6">
    <source>
        <dbReference type="Proteomes" id="UP000182740"/>
    </source>
</evidence>
<dbReference type="AlphaFoldDB" id="A0A1K1SAK1"/>
<proteinExistence type="predicted"/>
<dbReference type="Gene3D" id="1.20.120.530">
    <property type="entry name" value="GntR ligand-binding domain-like"/>
    <property type="match status" value="1"/>
</dbReference>
<dbReference type="OrthoDB" id="8680240at2"/>
<evidence type="ECO:0000256" key="3">
    <source>
        <dbReference type="ARBA" id="ARBA00023163"/>
    </source>
</evidence>
<dbReference type="GO" id="GO:0003677">
    <property type="term" value="F:DNA binding"/>
    <property type="evidence" value="ECO:0007669"/>
    <property type="project" value="UniProtKB-KW"/>
</dbReference>
<dbReference type="RefSeq" id="WP_072478686.1">
    <property type="nucleotide sequence ID" value="NZ_FPJG01000006.1"/>
</dbReference>
<dbReference type="SUPFAM" id="SSF46785">
    <property type="entry name" value="Winged helix' DNA-binding domain"/>
    <property type="match status" value="1"/>
</dbReference>
<dbReference type="Pfam" id="PF07729">
    <property type="entry name" value="FCD"/>
    <property type="match status" value="1"/>
</dbReference>
<dbReference type="SMART" id="SM00895">
    <property type="entry name" value="FCD"/>
    <property type="match status" value="1"/>
</dbReference>
<dbReference type="GO" id="GO:0003700">
    <property type="term" value="F:DNA-binding transcription factor activity"/>
    <property type="evidence" value="ECO:0007669"/>
    <property type="project" value="InterPro"/>
</dbReference>
<keyword evidence="1" id="KW-0805">Transcription regulation</keyword>
<dbReference type="SUPFAM" id="SSF48008">
    <property type="entry name" value="GntR ligand-binding domain-like"/>
    <property type="match status" value="1"/>
</dbReference>
<gene>
    <name evidence="5" type="ORF">SAMN04489730_5169</name>
</gene>
<keyword evidence="2 5" id="KW-0238">DNA-binding</keyword>
<dbReference type="PANTHER" id="PTHR43537:SF20">
    <property type="entry name" value="HTH-TYPE TRANSCRIPTIONAL REPRESSOR GLAR"/>
    <property type="match status" value="1"/>
</dbReference>
<sequence length="223" mass="24783">MARSTYGTRADDTFATMRADILAGRLAPGEKLKFPELGARYGVGVGVLREALTRLVEQDLVRSQPHQGFQVTPLSADDLTDLTAARVAIECLVLRMSLAEGDTPWESDLVAKHHTLERTPQYDQDDPDRVSDAWSRAHADFHHALLAGCRNSRLLAIANSLRDSAELYRSWSQQHSRHPGRDVIAEHRTLMELALARDTEAAVEALAWHIGRTTEILLDGDRA</sequence>
<accession>A0A1K1SAK1</accession>
<dbReference type="Pfam" id="PF00392">
    <property type="entry name" value="GntR"/>
    <property type="match status" value="1"/>
</dbReference>
<evidence type="ECO:0000256" key="1">
    <source>
        <dbReference type="ARBA" id="ARBA00023015"/>
    </source>
</evidence>
<reference evidence="6" key="1">
    <citation type="submission" date="2016-11" db="EMBL/GenBank/DDBJ databases">
        <authorList>
            <person name="Varghese N."/>
            <person name="Submissions S."/>
        </authorList>
    </citation>
    <scope>NUCLEOTIDE SEQUENCE [LARGE SCALE GENOMIC DNA]</scope>
    <source>
        <strain evidence="6">DSM 44671</strain>
    </source>
</reference>
<evidence type="ECO:0000259" key="4">
    <source>
        <dbReference type="PROSITE" id="PS50949"/>
    </source>
</evidence>
<dbReference type="EMBL" id="FPJG01000006">
    <property type="protein sequence ID" value="SFW81392.1"/>
    <property type="molecule type" value="Genomic_DNA"/>
</dbReference>
<dbReference type="PROSITE" id="PS50949">
    <property type="entry name" value="HTH_GNTR"/>
    <property type="match status" value="1"/>
</dbReference>
<dbReference type="PANTHER" id="PTHR43537">
    <property type="entry name" value="TRANSCRIPTIONAL REGULATOR, GNTR FAMILY"/>
    <property type="match status" value="1"/>
</dbReference>
<keyword evidence="6" id="KW-1185">Reference proteome</keyword>
<dbReference type="InterPro" id="IPR036390">
    <property type="entry name" value="WH_DNA-bd_sf"/>
</dbReference>
<protein>
    <submittedName>
        <fullName evidence="5">DNA-binding transcriptional regulator, GntR family</fullName>
    </submittedName>
</protein>
<keyword evidence="3" id="KW-0804">Transcription</keyword>
<evidence type="ECO:0000313" key="5">
    <source>
        <dbReference type="EMBL" id="SFW81392.1"/>
    </source>
</evidence>
<dbReference type="InterPro" id="IPR011711">
    <property type="entry name" value="GntR_C"/>
</dbReference>
<dbReference type="Gene3D" id="1.10.10.10">
    <property type="entry name" value="Winged helix-like DNA-binding domain superfamily/Winged helix DNA-binding domain"/>
    <property type="match status" value="1"/>
</dbReference>
<dbReference type="STRING" id="546364.SAMN04489730_5169"/>
<feature type="domain" description="HTH gntR-type" evidence="4">
    <location>
        <begin position="7"/>
        <end position="74"/>
    </location>
</feature>
<dbReference type="InterPro" id="IPR036388">
    <property type="entry name" value="WH-like_DNA-bd_sf"/>
</dbReference>
<name>A0A1K1SAK1_9PSEU</name>
<organism evidence="5 6">
    <name type="scientific">Amycolatopsis australiensis</name>
    <dbReference type="NCBI Taxonomy" id="546364"/>
    <lineage>
        <taxon>Bacteria</taxon>
        <taxon>Bacillati</taxon>
        <taxon>Actinomycetota</taxon>
        <taxon>Actinomycetes</taxon>
        <taxon>Pseudonocardiales</taxon>
        <taxon>Pseudonocardiaceae</taxon>
        <taxon>Amycolatopsis</taxon>
    </lineage>
</organism>
<evidence type="ECO:0000256" key="2">
    <source>
        <dbReference type="ARBA" id="ARBA00023125"/>
    </source>
</evidence>